<evidence type="ECO:0000313" key="3">
    <source>
        <dbReference type="EMBL" id="APM40288.1"/>
    </source>
</evidence>
<dbReference type="Proteomes" id="UP000184604">
    <property type="component" value="Chromosome"/>
</dbReference>
<sequence>MIKEKIDDRQFVSITDLQRSTSRVLDTDKEIFIMKNNHPFKVITSVEEYNKQIDALENLNDRLLEAEAYIRILEELKGSVEKLSDYEVRGNKANEKPVLDENDGWE</sequence>
<evidence type="ECO:0000313" key="4">
    <source>
        <dbReference type="Proteomes" id="UP000184604"/>
    </source>
</evidence>
<evidence type="ECO:0000256" key="1">
    <source>
        <dbReference type="ARBA" id="ARBA00009981"/>
    </source>
</evidence>
<evidence type="ECO:0008006" key="5">
    <source>
        <dbReference type="Google" id="ProtNLM"/>
    </source>
</evidence>
<organism evidence="3 4">
    <name type="scientific">Clostridium kluyveri</name>
    <dbReference type="NCBI Taxonomy" id="1534"/>
    <lineage>
        <taxon>Bacteria</taxon>
        <taxon>Bacillati</taxon>
        <taxon>Bacillota</taxon>
        <taxon>Clostridia</taxon>
        <taxon>Eubacteriales</taxon>
        <taxon>Clostridiaceae</taxon>
        <taxon>Clostridium</taxon>
    </lineage>
</organism>
<comment type="similarity">
    <text evidence="1">Belongs to the phD/YefM antitoxin family.</text>
</comment>
<dbReference type="InterPro" id="IPR036165">
    <property type="entry name" value="YefM-like_sf"/>
</dbReference>
<feature type="coiled-coil region" evidence="2">
    <location>
        <begin position="46"/>
        <end position="76"/>
    </location>
</feature>
<keyword evidence="2" id="KW-0175">Coiled coil</keyword>
<evidence type="ECO:0000256" key="2">
    <source>
        <dbReference type="SAM" id="Coils"/>
    </source>
</evidence>
<accession>A0A1L5FB93</accession>
<proteinExistence type="inferred from homology"/>
<gene>
    <name evidence="3" type="ORF">BS101_16875</name>
</gene>
<dbReference type="EMBL" id="CP018335">
    <property type="protein sequence ID" value="APM40288.1"/>
    <property type="molecule type" value="Genomic_DNA"/>
</dbReference>
<dbReference type="OrthoDB" id="9797629at2"/>
<dbReference type="RefSeq" id="WP_073539887.1">
    <property type="nucleotide sequence ID" value="NZ_CP018335.1"/>
</dbReference>
<dbReference type="SUPFAM" id="SSF143120">
    <property type="entry name" value="YefM-like"/>
    <property type="match status" value="1"/>
</dbReference>
<name>A0A1L5FB93_CLOKL</name>
<protein>
    <recommendedName>
        <fullName evidence="5">Antitoxin</fullName>
    </recommendedName>
</protein>
<dbReference type="AlphaFoldDB" id="A0A1L5FB93"/>
<reference evidence="3 4" key="1">
    <citation type="submission" date="2016-12" db="EMBL/GenBank/DDBJ databases">
        <title>Complete genome sequence of Clostridium kluyveri JZZ isolated from the pit mud of a Chinese flavor liquor-making factory.</title>
        <authorList>
            <person name="Wang Y."/>
        </authorList>
    </citation>
    <scope>NUCLEOTIDE SEQUENCE [LARGE SCALE GENOMIC DNA]</scope>
    <source>
        <strain evidence="3 4">JZZ</strain>
    </source>
</reference>